<gene>
    <name evidence="2" type="ORF">KI387_009806</name>
</gene>
<keyword evidence="1" id="KW-0472">Membrane</keyword>
<accession>A0AA38FJX4</accession>
<feature type="transmembrane region" description="Helical" evidence="1">
    <location>
        <begin position="643"/>
        <end position="669"/>
    </location>
</feature>
<dbReference type="Proteomes" id="UP000824469">
    <property type="component" value="Unassembled WGS sequence"/>
</dbReference>
<feature type="non-terminal residue" evidence="2">
    <location>
        <position position="709"/>
    </location>
</feature>
<feature type="transmembrane region" description="Helical" evidence="1">
    <location>
        <begin position="557"/>
        <end position="575"/>
    </location>
</feature>
<name>A0AA38FJX4_TAXCH</name>
<keyword evidence="3" id="KW-1185">Reference proteome</keyword>
<protein>
    <submittedName>
        <fullName evidence="2">Uncharacterized protein</fullName>
    </submittedName>
</protein>
<dbReference type="Pfam" id="PF04842">
    <property type="entry name" value="DUF639"/>
    <property type="match status" value="1"/>
</dbReference>
<dbReference type="EMBL" id="JAHRHJ020000008">
    <property type="protein sequence ID" value="KAH9305402.1"/>
    <property type="molecule type" value="Genomic_DNA"/>
</dbReference>
<sequence>TPKIDANFPGKEAMIGKYDEFEGVQRGSGDHCGWALCKCSTLCVQVHGSEEMHDILFSALKTMFITEILSFIGIRILLLSTEDLQQHFETEASDFIKHPSRYARNFLEYCCFKGLAVATQLTDHVSDKGFRRLTFDMMLAWEAPGMTSKPLLKVDIENSVGPEAFERLGPAIPTVADVITARNLFDVLTASTRGRLPFLIYDKYLAGVEKAIKTMKNLSASTLLSSLRLANGEMIIDIDGTVTTQPVLQHVGVSAWPGRLTLTDHALYFEALGIVSYDKAKKYDLSTDLKQIIKPDLTGPWGARLFDKAVMYKSISVPEPVVMEFPELTGHSRRDYWLAIIQEILCVHQFIRKFHLGGVGRAEALSKSVLGILRLRAIREAFHVLPPHPEKLLTFNLAEKLPGGDLILEALSDLLPSVDVQSPKNNEAHVSEKTDKRGLYSTSALSTMSNIGFTFMKGSGAIDEMSLPVGEVLVGELTTLEKAVMQSRNSFEKVELAQATIEGVKVEGIDTNAAVMKELLLPVIEFFKWLRFLATWEEPLKSITFCTIVCYIIYRGWIGYALPCFFLFMAVFMLCSRHFSRGKPITEVRVTAPPTQNTVEQLLALQQAVSQVEELVQDGNIILLKFRALLLAAFPQATDQAALVLILLAIMLAFLPLKIAILLVFLEIFTRQMPLRKPNTERCTRRFREWWFSIPAAPVLLEKPKQEKK</sequence>
<evidence type="ECO:0000313" key="2">
    <source>
        <dbReference type="EMBL" id="KAH9305402.1"/>
    </source>
</evidence>
<proteinExistence type="predicted"/>
<evidence type="ECO:0000256" key="1">
    <source>
        <dbReference type="SAM" id="Phobius"/>
    </source>
</evidence>
<organism evidence="2 3">
    <name type="scientific">Taxus chinensis</name>
    <name type="common">Chinese yew</name>
    <name type="synonym">Taxus wallichiana var. chinensis</name>
    <dbReference type="NCBI Taxonomy" id="29808"/>
    <lineage>
        <taxon>Eukaryota</taxon>
        <taxon>Viridiplantae</taxon>
        <taxon>Streptophyta</taxon>
        <taxon>Embryophyta</taxon>
        <taxon>Tracheophyta</taxon>
        <taxon>Spermatophyta</taxon>
        <taxon>Pinopsida</taxon>
        <taxon>Pinidae</taxon>
        <taxon>Conifers II</taxon>
        <taxon>Cupressales</taxon>
        <taxon>Taxaceae</taxon>
        <taxon>Taxus</taxon>
    </lineage>
</organism>
<dbReference type="AlphaFoldDB" id="A0AA38FJX4"/>
<dbReference type="PANTHER" id="PTHR31860:SF6">
    <property type="entry name" value="HEAT-INDUCIBLE TRANSCRIPTION REPRESSOR (DUF639)"/>
    <property type="match status" value="1"/>
</dbReference>
<keyword evidence="1" id="KW-1133">Transmembrane helix</keyword>
<dbReference type="OMA" id="RFREWWF"/>
<feature type="non-terminal residue" evidence="2">
    <location>
        <position position="1"/>
    </location>
</feature>
<evidence type="ECO:0000313" key="3">
    <source>
        <dbReference type="Proteomes" id="UP000824469"/>
    </source>
</evidence>
<dbReference type="PANTHER" id="PTHR31860">
    <property type="entry name" value="HEAT-INDUCIBLE TRANSCRIPTION REPRESSOR (DUF639)-RELATED"/>
    <property type="match status" value="1"/>
</dbReference>
<dbReference type="InterPro" id="IPR006927">
    <property type="entry name" value="DUF639"/>
</dbReference>
<keyword evidence="1" id="KW-0812">Transmembrane</keyword>
<comment type="caution">
    <text evidence="2">The sequence shown here is derived from an EMBL/GenBank/DDBJ whole genome shotgun (WGS) entry which is preliminary data.</text>
</comment>
<reference evidence="2 3" key="1">
    <citation type="journal article" date="2021" name="Nat. Plants">
        <title>The Taxus genome provides insights into paclitaxel biosynthesis.</title>
        <authorList>
            <person name="Xiong X."/>
            <person name="Gou J."/>
            <person name="Liao Q."/>
            <person name="Li Y."/>
            <person name="Zhou Q."/>
            <person name="Bi G."/>
            <person name="Li C."/>
            <person name="Du R."/>
            <person name="Wang X."/>
            <person name="Sun T."/>
            <person name="Guo L."/>
            <person name="Liang H."/>
            <person name="Lu P."/>
            <person name="Wu Y."/>
            <person name="Zhang Z."/>
            <person name="Ro D.K."/>
            <person name="Shang Y."/>
            <person name="Huang S."/>
            <person name="Yan J."/>
        </authorList>
    </citation>
    <scope>NUCLEOTIDE SEQUENCE [LARGE SCALE GENOMIC DNA]</scope>
    <source>
        <strain evidence="2">Ta-2019</strain>
    </source>
</reference>